<protein>
    <recommendedName>
        <fullName evidence="3">DUF2071 domain-containing protein</fullName>
    </recommendedName>
</protein>
<keyword evidence="2" id="KW-1185">Reference proteome</keyword>
<reference evidence="1 2" key="1">
    <citation type="submission" date="2020-08" db="EMBL/GenBank/DDBJ databases">
        <title>Genomic Encyclopedia of Type Strains, Phase IV (KMG-IV): sequencing the most valuable type-strain genomes for metagenomic binning, comparative biology and taxonomic classification.</title>
        <authorList>
            <person name="Goeker M."/>
        </authorList>
    </citation>
    <scope>NUCLEOTIDE SEQUENCE [LARGE SCALE GENOMIC DNA]</scope>
    <source>
        <strain evidence="1 2">DSM 101791</strain>
    </source>
</reference>
<dbReference type="AlphaFoldDB" id="A0A7W8GDS2"/>
<dbReference type="RefSeq" id="WP_184026619.1">
    <property type="nucleotide sequence ID" value="NZ_JACHFN010000003.1"/>
</dbReference>
<accession>A0A7W8GDS2</accession>
<evidence type="ECO:0000313" key="1">
    <source>
        <dbReference type="EMBL" id="MBB5233709.1"/>
    </source>
</evidence>
<dbReference type="PANTHER" id="PTHR39186:SF1">
    <property type="entry name" value="DUF2071 DOMAIN-CONTAINING PROTEIN"/>
    <property type="match status" value="1"/>
</dbReference>
<dbReference type="PANTHER" id="PTHR39186">
    <property type="entry name" value="DUF2071 FAMILY PROTEIN"/>
    <property type="match status" value="1"/>
</dbReference>
<dbReference type="InterPro" id="IPR023375">
    <property type="entry name" value="ADC_dom_sf"/>
</dbReference>
<proteinExistence type="predicted"/>
<evidence type="ECO:0000313" key="2">
    <source>
        <dbReference type="Proteomes" id="UP000525389"/>
    </source>
</evidence>
<dbReference type="InterPro" id="IPR018644">
    <property type="entry name" value="DUF2071"/>
</dbReference>
<organism evidence="1 2">
    <name type="scientific">Deinococcus budaensis</name>
    <dbReference type="NCBI Taxonomy" id="1665626"/>
    <lineage>
        <taxon>Bacteria</taxon>
        <taxon>Thermotogati</taxon>
        <taxon>Deinococcota</taxon>
        <taxon>Deinococci</taxon>
        <taxon>Deinococcales</taxon>
        <taxon>Deinococcaceae</taxon>
        <taxon>Deinococcus</taxon>
    </lineage>
</organism>
<evidence type="ECO:0008006" key="3">
    <source>
        <dbReference type="Google" id="ProtNLM"/>
    </source>
</evidence>
<dbReference type="EMBL" id="JACHFN010000003">
    <property type="protein sequence ID" value="MBB5233709.1"/>
    <property type="molecule type" value="Genomic_DNA"/>
</dbReference>
<gene>
    <name evidence="1" type="ORF">HNQ09_001139</name>
</gene>
<dbReference type="Proteomes" id="UP000525389">
    <property type="component" value="Unassembled WGS sequence"/>
</dbReference>
<comment type="caution">
    <text evidence="1">The sequence shown here is derived from an EMBL/GenBank/DDBJ whole genome shotgun (WGS) entry which is preliminary data.</text>
</comment>
<sequence>MTWLDLCFMHWPVPAGALAASLPPGVQLDLWEGQAWLGAVPFRMAGVAPRFSPDVPGVSAFPELNLRTYVTVQGVPGVWFYSLDAAQPLAVRLARGLFHLPYFDARMWADRRGEVTRYASLRTHRHAPPGRFAAAFRPVGPVFGAAPGTLEHWLTDRLFLYSADRRGRLYGGRVHHGPWPLRRAEAQIAENTLAGPLNLRLEGDPHLLYSARLEVRADWLTRVGPAGAFHPAAGASAEPGQW</sequence>
<dbReference type="SUPFAM" id="SSF160104">
    <property type="entry name" value="Acetoacetate decarboxylase-like"/>
    <property type="match status" value="1"/>
</dbReference>
<dbReference type="Pfam" id="PF09844">
    <property type="entry name" value="DUF2071"/>
    <property type="match status" value="1"/>
</dbReference>
<name>A0A7W8GDS2_9DEIO</name>